<proteinExistence type="predicted"/>
<evidence type="ECO:0000313" key="1">
    <source>
        <dbReference type="EMBL" id="KAK8944454.1"/>
    </source>
</evidence>
<keyword evidence="2" id="KW-1185">Reference proteome</keyword>
<dbReference type="Proteomes" id="UP001418222">
    <property type="component" value="Unassembled WGS sequence"/>
</dbReference>
<dbReference type="EMBL" id="JBBWWQ010000006">
    <property type="protein sequence ID" value="KAK8944454.1"/>
    <property type="molecule type" value="Genomic_DNA"/>
</dbReference>
<accession>A0AAP0G8N0</accession>
<dbReference type="PANTHER" id="PTHR45085:SF3">
    <property type="entry name" value="S-ADENOSYL-L-METHIONINE-DEPENDENT METHYLTRANSFERASES SUPERFAMILY PROTEIN"/>
    <property type="match status" value="1"/>
</dbReference>
<gene>
    <name evidence="1" type="ORF">KSP39_PZI007911</name>
</gene>
<dbReference type="AlphaFoldDB" id="A0AAP0G8N0"/>
<sequence>MDRYQRVEKPREETPINKNEIHITTQGRMHSYITYATSLIQEKGHRRQALLRRSSRQALLWCSSPVALLWRSSRKALLTGLLTAGKQREGHHKKNSAFQSLPVSLFFCVSVGAGYEVAALQDSGIVDVTGVEVIDFPPLVKRADLHNLPFFYEVFDLGFNTSFDASLFPKRFVEEIERTVRRGSVTALTVGGRGLRMGWWTLRSYFNGHPFWRLGNL</sequence>
<name>A0AAP0G8N0_9ASPA</name>
<comment type="caution">
    <text evidence="1">The sequence shown here is derived from an EMBL/GenBank/DDBJ whole genome shotgun (WGS) entry which is preliminary data.</text>
</comment>
<protein>
    <recommendedName>
        <fullName evidence="3">Methyltransferase type 11 domain-containing protein</fullName>
    </recommendedName>
</protein>
<reference evidence="1 2" key="1">
    <citation type="journal article" date="2022" name="Nat. Plants">
        <title>Genomes of leafy and leafless Platanthera orchids illuminate the evolution of mycoheterotrophy.</title>
        <authorList>
            <person name="Li M.H."/>
            <person name="Liu K.W."/>
            <person name="Li Z."/>
            <person name="Lu H.C."/>
            <person name="Ye Q.L."/>
            <person name="Zhang D."/>
            <person name="Wang J.Y."/>
            <person name="Li Y.F."/>
            <person name="Zhong Z.M."/>
            <person name="Liu X."/>
            <person name="Yu X."/>
            <person name="Liu D.K."/>
            <person name="Tu X.D."/>
            <person name="Liu B."/>
            <person name="Hao Y."/>
            <person name="Liao X.Y."/>
            <person name="Jiang Y.T."/>
            <person name="Sun W.H."/>
            <person name="Chen J."/>
            <person name="Chen Y.Q."/>
            <person name="Ai Y."/>
            <person name="Zhai J.W."/>
            <person name="Wu S.S."/>
            <person name="Zhou Z."/>
            <person name="Hsiao Y.Y."/>
            <person name="Wu W.L."/>
            <person name="Chen Y.Y."/>
            <person name="Lin Y.F."/>
            <person name="Hsu J.L."/>
            <person name="Li C.Y."/>
            <person name="Wang Z.W."/>
            <person name="Zhao X."/>
            <person name="Zhong W.Y."/>
            <person name="Ma X.K."/>
            <person name="Ma L."/>
            <person name="Huang J."/>
            <person name="Chen G.Z."/>
            <person name="Huang M.Z."/>
            <person name="Huang L."/>
            <person name="Peng D.H."/>
            <person name="Luo Y.B."/>
            <person name="Zou S.Q."/>
            <person name="Chen S.P."/>
            <person name="Lan S."/>
            <person name="Tsai W.C."/>
            <person name="Van de Peer Y."/>
            <person name="Liu Z.J."/>
        </authorList>
    </citation>
    <scope>NUCLEOTIDE SEQUENCE [LARGE SCALE GENOMIC DNA]</scope>
    <source>
        <strain evidence="1">Lor287</strain>
    </source>
</reference>
<dbReference type="PANTHER" id="PTHR45085">
    <property type="entry name" value="F21J9.14"/>
    <property type="match status" value="1"/>
</dbReference>
<evidence type="ECO:0000313" key="2">
    <source>
        <dbReference type="Proteomes" id="UP001418222"/>
    </source>
</evidence>
<organism evidence="1 2">
    <name type="scientific">Platanthera zijinensis</name>
    <dbReference type="NCBI Taxonomy" id="2320716"/>
    <lineage>
        <taxon>Eukaryota</taxon>
        <taxon>Viridiplantae</taxon>
        <taxon>Streptophyta</taxon>
        <taxon>Embryophyta</taxon>
        <taxon>Tracheophyta</taxon>
        <taxon>Spermatophyta</taxon>
        <taxon>Magnoliopsida</taxon>
        <taxon>Liliopsida</taxon>
        <taxon>Asparagales</taxon>
        <taxon>Orchidaceae</taxon>
        <taxon>Orchidoideae</taxon>
        <taxon>Orchideae</taxon>
        <taxon>Orchidinae</taxon>
        <taxon>Platanthera</taxon>
    </lineage>
</organism>
<evidence type="ECO:0008006" key="3">
    <source>
        <dbReference type="Google" id="ProtNLM"/>
    </source>
</evidence>